<keyword evidence="2" id="KW-1133">Transmembrane helix</keyword>
<evidence type="ECO:0000313" key="4">
    <source>
        <dbReference type="Proteomes" id="UP000006690"/>
    </source>
</evidence>
<dbReference type="OrthoDB" id="7923591at2"/>
<evidence type="ECO:0000256" key="1">
    <source>
        <dbReference type="SAM" id="MobiDB-lite"/>
    </source>
</evidence>
<dbReference type="eggNOG" id="COG5314">
    <property type="taxonomic scope" value="Bacteria"/>
</dbReference>
<dbReference type="AlphaFoldDB" id="A0A0H3KYS3"/>
<evidence type="ECO:0000256" key="2">
    <source>
        <dbReference type="SAM" id="Phobius"/>
    </source>
</evidence>
<dbReference type="HOGENOM" id="CLU_065326_0_1_6"/>
<keyword evidence="2" id="KW-0472">Membrane</keyword>
<protein>
    <submittedName>
        <fullName evidence="3">P-type conjugative transfer protein TrbJ</fullName>
    </submittedName>
</protein>
<reference evidence="4" key="1">
    <citation type="journal article" date="2012" name="Appl. Microbiol. Biotechnol.">
        <title>The complete genome sequence of Pantoea ananatis AJ13355, an organism with great biotechnological potential.</title>
        <authorList>
            <person name="Hara Y."/>
            <person name="Kadotani N."/>
            <person name="Izui H."/>
            <person name="Katashkina J.I."/>
            <person name="Kuvaeva T.M."/>
            <person name="Andreeva I.G."/>
            <person name="Golubeva L.I."/>
            <person name="Malko D.B."/>
            <person name="Makeev V.J."/>
            <person name="Mashko S.V."/>
            <person name="Kozlov Y.I."/>
        </authorList>
    </citation>
    <scope>NUCLEOTIDE SEQUENCE [LARGE SCALE GENOMIC DNA]</scope>
    <source>
        <strain evidence="4">AJ13355</strain>
    </source>
</reference>
<dbReference type="KEGG" id="paj:PAJ_2130"/>
<dbReference type="InterPro" id="IPR014147">
    <property type="entry name" value="T4SS_TrbJ"/>
</dbReference>
<dbReference type="Proteomes" id="UP000006690">
    <property type="component" value="Chromosome"/>
</dbReference>
<dbReference type="EMBL" id="AP012032">
    <property type="protein sequence ID" value="BAK12210.1"/>
    <property type="molecule type" value="Genomic_DNA"/>
</dbReference>
<proteinExistence type="predicted"/>
<dbReference type="NCBIfam" id="TIGR02780">
    <property type="entry name" value="TrbJ_Ti"/>
    <property type="match status" value="1"/>
</dbReference>
<gene>
    <name evidence="3" type="primary">trbJ</name>
    <name evidence="3" type="ordered locus">PAJ_2130</name>
</gene>
<dbReference type="SUPFAM" id="SSF101082">
    <property type="entry name" value="Typo IV secretion system protein TraC"/>
    <property type="match status" value="1"/>
</dbReference>
<keyword evidence="2" id="KW-0812">Transmembrane</keyword>
<organism evidence="3 4">
    <name type="scientific">Pantoea ananatis (strain AJ13355)</name>
    <dbReference type="NCBI Taxonomy" id="932677"/>
    <lineage>
        <taxon>Bacteria</taxon>
        <taxon>Pseudomonadati</taxon>
        <taxon>Pseudomonadota</taxon>
        <taxon>Gammaproteobacteria</taxon>
        <taxon>Enterobacterales</taxon>
        <taxon>Erwiniaceae</taxon>
        <taxon>Pantoea</taxon>
    </lineage>
</organism>
<feature type="transmembrane region" description="Helical" evidence="2">
    <location>
        <begin position="21"/>
        <end position="46"/>
    </location>
</feature>
<feature type="compositionally biased region" description="Basic and acidic residues" evidence="1">
    <location>
        <begin position="251"/>
        <end position="264"/>
    </location>
</feature>
<evidence type="ECO:0000313" key="3">
    <source>
        <dbReference type="EMBL" id="BAK12210.1"/>
    </source>
</evidence>
<dbReference type="PATRIC" id="fig|932677.3.peg.2475"/>
<sequence>MEKESQSTSAFTARIFRRGAALAVAMATTGFGVGLYMTPVPAYAIYCSNCSTFYQQMFEYAEQVNTALNTAEQLQTQIQQYQNMVTQGTGLPDSMFSSIASDLKSVVNIYNRSQALGRQIQNMDSQFNTVFPGFEYYLNQAGNSAEAPAQDRYQKWSQQGRDNVKTAMEAANFNTSTFESEDAQLDRMVARSQSAVGRMQAIQAGNEIAGQNVQQLQKLRDLLATQINMQGNYMAQQGDRKAASEATEQQFEARKNTRGGVKEY</sequence>
<feature type="region of interest" description="Disordered" evidence="1">
    <location>
        <begin position="235"/>
        <end position="264"/>
    </location>
</feature>
<name>A0A0H3KYS3_PANAA</name>
<dbReference type="RefSeq" id="WP_014594307.1">
    <property type="nucleotide sequence ID" value="NC_017531.2"/>
</dbReference>
<accession>A0A0H3KYS3</accession>